<evidence type="ECO:0000259" key="3">
    <source>
        <dbReference type="Pfam" id="PF13649"/>
    </source>
</evidence>
<dbReference type="PANTHER" id="PTHR43861:SF1">
    <property type="entry name" value="TRANS-ACONITATE 2-METHYLTRANSFERASE"/>
    <property type="match status" value="1"/>
</dbReference>
<dbReference type="KEGG" id="tsa:AciPR4_0245"/>
<dbReference type="Gene3D" id="2.20.25.110">
    <property type="entry name" value="S-adenosyl-L-methionine-dependent methyltransferases"/>
    <property type="match status" value="1"/>
</dbReference>
<evidence type="ECO:0000256" key="1">
    <source>
        <dbReference type="ARBA" id="ARBA00022603"/>
    </source>
</evidence>
<dbReference type="Gene3D" id="3.40.50.150">
    <property type="entry name" value="Vaccinia Virus protein VP39"/>
    <property type="match status" value="1"/>
</dbReference>
<dbReference type="GO" id="GO:0032259">
    <property type="term" value="P:methylation"/>
    <property type="evidence" value="ECO:0007669"/>
    <property type="project" value="UniProtKB-KW"/>
</dbReference>
<evidence type="ECO:0000256" key="2">
    <source>
        <dbReference type="ARBA" id="ARBA00022679"/>
    </source>
</evidence>
<keyword evidence="5" id="KW-1185">Reference proteome</keyword>
<keyword evidence="2 4" id="KW-0808">Transferase</keyword>
<protein>
    <submittedName>
        <fullName evidence="4">Methyltransferase type 11</fullName>
    </submittedName>
</protein>
<dbReference type="eggNOG" id="COG2227">
    <property type="taxonomic scope" value="Bacteria"/>
</dbReference>
<dbReference type="HOGENOM" id="CLU_069129_8_1_0"/>
<dbReference type="Pfam" id="PF13649">
    <property type="entry name" value="Methyltransf_25"/>
    <property type="match status" value="1"/>
</dbReference>
<name>E8V0M0_TERSS</name>
<dbReference type="Proteomes" id="UP000006844">
    <property type="component" value="Chromosome"/>
</dbReference>
<feature type="domain" description="Methyltransferase" evidence="3">
    <location>
        <begin position="66"/>
        <end position="162"/>
    </location>
</feature>
<dbReference type="PANTHER" id="PTHR43861">
    <property type="entry name" value="TRANS-ACONITATE 2-METHYLTRANSFERASE-RELATED"/>
    <property type="match status" value="1"/>
</dbReference>
<proteinExistence type="predicted"/>
<organism evidence="4 5">
    <name type="scientific">Terriglobus saanensis (strain ATCC BAA-1853 / DSM 23119 / SP1PR4)</name>
    <dbReference type="NCBI Taxonomy" id="401053"/>
    <lineage>
        <taxon>Bacteria</taxon>
        <taxon>Pseudomonadati</taxon>
        <taxon>Acidobacteriota</taxon>
        <taxon>Terriglobia</taxon>
        <taxon>Terriglobales</taxon>
        <taxon>Acidobacteriaceae</taxon>
        <taxon>Terriglobus</taxon>
    </lineage>
</organism>
<evidence type="ECO:0000313" key="5">
    <source>
        <dbReference type="Proteomes" id="UP000006844"/>
    </source>
</evidence>
<dbReference type="OrthoDB" id="9791837at2"/>
<dbReference type="CDD" id="cd02440">
    <property type="entry name" value="AdoMet_MTases"/>
    <property type="match status" value="1"/>
</dbReference>
<dbReference type="SUPFAM" id="SSF53335">
    <property type="entry name" value="S-adenosyl-L-methionine-dependent methyltransferases"/>
    <property type="match status" value="1"/>
</dbReference>
<evidence type="ECO:0000313" key="4">
    <source>
        <dbReference type="EMBL" id="ADV81083.1"/>
    </source>
</evidence>
<gene>
    <name evidence="4" type="ordered locus">AciPR4_0245</name>
</gene>
<keyword evidence="1 4" id="KW-0489">Methyltransferase</keyword>
<dbReference type="GO" id="GO:0008168">
    <property type="term" value="F:methyltransferase activity"/>
    <property type="evidence" value="ECO:0007669"/>
    <property type="project" value="UniProtKB-KW"/>
</dbReference>
<dbReference type="InterPro" id="IPR041698">
    <property type="entry name" value="Methyltransf_25"/>
</dbReference>
<dbReference type="RefSeq" id="WP_013566816.1">
    <property type="nucleotide sequence ID" value="NC_014963.1"/>
</dbReference>
<dbReference type="InterPro" id="IPR029063">
    <property type="entry name" value="SAM-dependent_MTases_sf"/>
</dbReference>
<reference evidence="4 5" key="1">
    <citation type="journal article" date="2012" name="Stand. Genomic Sci.">
        <title>Complete genome sequence of Terriglobus saanensis type strain SP1PR4(T), an Acidobacteria from tundra soil.</title>
        <authorList>
            <person name="Rawat S.R."/>
            <person name="Mannisto M.K."/>
            <person name="Starovoytov V."/>
            <person name="Goodwin L."/>
            <person name="Nolan M."/>
            <person name="Hauser L."/>
            <person name="Land M."/>
            <person name="Davenport K.W."/>
            <person name="Woyke T."/>
            <person name="Haggblom M.M."/>
        </authorList>
    </citation>
    <scope>NUCLEOTIDE SEQUENCE</scope>
    <source>
        <strain evidence="5">ATCC BAA-1853 / DSM 23119 / SP1PR4</strain>
    </source>
</reference>
<dbReference type="STRING" id="401053.AciPR4_0245"/>
<dbReference type="AlphaFoldDB" id="E8V0M0"/>
<dbReference type="EMBL" id="CP002467">
    <property type="protein sequence ID" value="ADV81083.1"/>
    <property type="molecule type" value="Genomic_DNA"/>
</dbReference>
<accession>E8V0M0</accession>
<sequence>MNASNRFSQTPKKRGGVLDQKVLDFYESLAARYHLIFEDWDRAIDRQAKVLDPLLHVQSTDRPLKILDCACGIGTQAIGFAKLGHTVTASDLSEAAVTRARQEAEIRGVDISFLVSDMTSMSEITESTFDVVAAMDNALPHLSRDEVRRALRAIGSKLAQNGRFIASIRDYDELLNQRPTMQQPAFYGDAGERRIVHQVWDWIDAERYIVHLYITEESRPTWTTHHFVSEYRCILRSELTNELESAGFKDVQWLMPGQSGYYQPIVLARFDPAS</sequence>